<dbReference type="PANTHER" id="PTHR43179:SF12">
    <property type="entry name" value="GALACTOFURANOSYLTRANSFERASE GLFT2"/>
    <property type="match status" value="1"/>
</dbReference>
<dbReference type="GO" id="GO:0016757">
    <property type="term" value="F:glycosyltransferase activity"/>
    <property type="evidence" value="ECO:0007669"/>
    <property type="project" value="UniProtKB-KW"/>
</dbReference>
<evidence type="ECO:0000256" key="2">
    <source>
        <dbReference type="ARBA" id="ARBA00022676"/>
    </source>
</evidence>
<protein>
    <recommendedName>
        <fullName evidence="6">Glycosyltransferase 2-like domain-containing protein</fullName>
    </recommendedName>
</protein>
<dbReference type="InterPro" id="IPR029044">
    <property type="entry name" value="Nucleotide-diphossugar_trans"/>
</dbReference>
<keyword evidence="2" id="KW-0328">Glycosyltransferase</keyword>
<proteinExistence type="inferred from homology"/>
<dbReference type="Proteomes" id="UP000178606">
    <property type="component" value="Unassembled WGS sequence"/>
</dbReference>
<dbReference type="EMBL" id="MFKF01000295">
    <property type="protein sequence ID" value="OGG46621.1"/>
    <property type="molecule type" value="Genomic_DNA"/>
</dbReference>
<name>A0A1F6CCA5_HANXR</name>
<evidence type="ECO:0000256" key="3">
    <source>
        <dbReference type="ARBA" id="ARBA00022679"/>
    </source>
</evidence>
<accession>A0A1F6CCA5</accession>
<sequence length="234" mass="26842">ACAACQPKLLSFQDRGRLDYSGAGGGLMDLFGYPFCLGRIFDEMEEDLGQYDAPRPIFWASGSAILIRREVLERTGLLDEALWMHWEEIDLCWRIHLTGGQISSVPASVIYHHSGWTLSASHFKKLYLNHRNSLIVTIKHSAWRRLLWMLPLRAGMEMLTILYGLVRLEWKRPAAVAGALVWVATHPLTLWRGRRASRRIRRVPCREVERRMYAGSVVYQHFVRGVRRASALVG</sequence>
<evidence type="ECO:0000313" key="5">
    <source>
        <dbReference type="Proteomes" id="UP000178606"/>
    </source>
</evidence>
<comment type="caution">
    <text evidence="4">The sequence shown here is derived from an EMBL/GenBank/DDBJ whole genome shotgun (WGS) entry which is preliminary data.</text>
</comment>
<evidence type="ECO:0008006" key="6">
    <source>
        <dbReference type="Google" id="ProtNLM"/>
    </source>
</evidence>
<feature type="non-terminal residue" evidence="4">
    <location>
        <position position="1"/>
    </location>
</feature>
<organism evidence="4 5">
    <name type="scientific">Handelsmanbacteria sp. (strain RIFCSPLOWO2_12_FULL_64_10)</name>
    <dbReference type="NCBI Taxonomy" id="1817868"/>
    <lineage>
        <taxon>Bacteria</taxon>
        <taxon>Candidatus Handelsmaniibacteriota</taxon>
    </lineage>
</organism>
<keyword evidence="3" id="KW-0808">Transferase</keyword>
<dbReference type="SUPFAM" id="SSF53448">
    <property type="entry name" value="Nucleotide-diphospho-sugar transferases"/>
    <property type="match status" value="1"/>
</dbReference>
<evidence type="ECO:0000313" key="4">
    <source>
        <dbReference type="EMBL" id="OGG46621.1"/>
    </source>
</evidence>
<comment type="similarity">
    <text evidence="1">Belongs to the glycosyltransferase 2 family.</text>
</comment>
<dbReference type="PANTHER" id="PTHR43179">
    <property type="entry name" value="RHAMNOSYLTRANSFERASE WBBL"/>
    <property type="match status" value="1"/>
</dbReference>
<gene>
    <name evidence="4" type="ORF">A3F84_02910</name>
</gene>
<dbReference type="Gene3D" id="3.90.550.10">
    <property type="entry name" value="Spore Coat Polysaccharide Biosynthesis Protein SpsA, Chain A"/>
    <property type="match status" value="1"/>
</dbReference>
<reference evidence="4 5" key="1">
    <citation type="journal article" date="2016" name="Nat. Commun.">
        <title>Thousands of microbial genomes shed light on interconnected biogeochemical processes in an aquifer system.</title>
        <authorList>
            <person name="Anantharaman K."/>
            <person name="Brown C.T."/>
            <person name="Hug L.A."/>
            <person name="Sharon I."/>
            <person name="Castelle C.J."/>
            <person name="Probst A.J."/>
            <person name="Thomas B.C."/>
            <person name="Singh A."/>
            <person name="Wilkins M.J."/>
            <person name="Karaoz U."/>
            <person name="Brodie E.L."/>
            <person name="Williams K.H."/>
            <person name="Hubbard S.S."/>
            <person name="Banfield J.F."/>
        </authorList>
    </citation>
    <scope>NUCLEOTIDE SEQUENCE [LARGE SCALE GENOMIC DNA]</scope>
    <source>
        <strain evidence="5">RIFCSPLOWO2_12_FULL_64_10</strain>
    </source>
</reference>
<dbReference type="AlphaFoldDB" id="A0A1F6CCA5"/>
<evidence type="ECO:0000256" key="1">
    <source>
        <dbReference type="ARBA" id="ARBA00006739"/>
    </source>
</evidence>